<reference evidence="1" key="1">
    <citation type="submission" date="2020-05" db="EMBL/GenBank/DDBJ databases">
        <authorList>
            <person name="Chiriac C."/>
            <person name="Salcher M."/>
            <person name="Ghai R."/>
            <person name="Kavagutti S V."/>
        </authorList>
    </citation>
    <scope>NUCLEOTIDE SEQUENCE</scope>
</reference>
<dbReference type="EMBL" id="CAEZTP010000001">
    <property type="protein sequence ID" value="CAB4562861.1"/>
    <property type="molecule type" value="Genomic_DNA"/>
</dbReference>
<name>A0A6J6DFR0_9ZZZZ</name>
<accession>A0A6J6DFR0</accession>
<sequence length="88" mass="9961">MDLQFWPWALGTGTQLSYIPGGLLSENLSRFFTFHFLTAMAWDVPRAIFTASLILVTGRPILSALYRTHSRAAFVAPIEFTQSRVLNR</sequence>
<evidence type="ECO:0000313" key="1">
    <source>
        <dbReference type="EMBL" id="CAB4562861.1"/>
    </source>
</evidence>
<protein>
    <submittedName>
        <fullName evidence="1">Unannotated protein</fullName>
    </submittedName>
</protein>
<organism evidence="1">
    <name type="scientific">freshwater metagenome</name>
    <dbReference type="NCBI Taxonomy" id="449393"/>
    <lineage>
        <taxon>unclassified sequences</taxon>
        <taxon>metagenomes</taxon>
        <taxon>ecological metagenomes</taxon>
    </lineage>
</organism>
<proteinExistence type="predicted"/>
<gene>
    <name evidence="1" type="ORF">UFOPK1698_00035</name>
</gene>
<dbReference type="AlphaFoldDB" id="A0A6J6DFR0"/>